<organism evidence="2 3">
    <name type="scientific">Enterovibrio gelatinilyticus</name>
    <dbReference type="NCBI Taxonomy" id="2899819"/>
    <lineage>
        <taxon>Bacteria</taxon>
        <taxon>Pseudomonadati</taxon>
        <taxon>Pseudomonadota</taxon>
        <taxon>Gammaproteobacteria</taxon>
        <taxon>Vibrionales</taxon>
        <taxon>Vibrionaceae</taxon>
        <taxon>Enterovibrio</taxon>
    </lineage>
</organism>
<keyword evidence="1" id="KW-0175">Coiled coil</keyword>
<evidence type="ECO:0000256" key="1">
    <source>
        <dbReference type="SAM" id="Coils"/>
    </source>
</evidence>
<evidence type="ECO:0000313" key="2">
    <source>
        <dbReference type="EMBL" id="MDD1793579.1"/>
    </source>
</evidence>
<evidence type="ECO:0008006" key="4">
    <source>
        <dbReference type="Google" id="ProtNLM"/>
    </source>
</evidence>
<dbReference type="EMBL" id="JAJUBC010000010">
    <property type="protein sequence ID" value="MDD1793579.1"/>
    <property type="molecule type" value="Genomic_DNA"/>
</dbReference>
<evidence type="ECO:0000313" key="3">
    <source>
        <dbReference type="Proteomes" id="UP001149400"/>
    </source>
</evidence>
<dbReference type="Proteomes" id="UP001149400">
    <property type="component" value="Unassembled WGS sequence"/>
</dbReference>
<name>A0ABT5QZY2_9GAMM</name>
<sequence>MSNQHKRVNFSIYLDPVNSNSDRYAVGVMRDWVKERKLLVADPSAGVELHHRLHMHKDIYLAGVFLYLLSPKLCEFLASSLAEDTVNVDMLKHQLRLCGYNIDAAPASTGIEPDMLHALKDAVDTTPVLNMLGDITDQLQQIMSSERQRESDDTSMSQLPELDNTLACIQEAMNGLQPVTANMESLIGSVESLKQELAAEMRQLNLKREIAELKTLLTMQNSMIRNLSSGNVVTKVSEEEELEPAGQVLSQKMASVQKLKSKGLF</sequence>
<proteinExistence type="predicted"/>
<comment type="caution">
    <text evidence="2">The sequence shown here is derived from an EMBL/GenBank/DDBJ whole genome shotgun (WGS) entry which is preliminary data.</text>
</comment>
<gene>
    <name evidence="2" type="ORF">LRP50_10610</name>
</gene>
<protein>
    <recommendedName>
        <fullName evidence="4">Chemotaxis protein</fullName>
    </recommendedName>
</protein>
<keyword evidence="3" id="KW-1185">Reference proteome</keyword>
<dbReference type="RefSeq" id="WP_274164432.1">
    <property type="nucleotide sequence ID" value="NZ_JAJUBC010000010.1"/>
</dbReference>
<accession>A0ABT5QZY2</accession>
<feature type="coiled-coil region" evidence="1">
    <location>
        <begin position="183"/>
        <end position="214"/>
    </location>
</feature>
<reference evidence="2" key="1">
    <citation type="submission" date="2021-12" db="EMBL/GenBank/DDBJ databases">
        <title>Enterovibrio ZSDZ35 sp. nov. and Enterovibrio ZSDZ42 sp. nov., isolated from coastal seawater in Qingdao.</title>
        <authorList>
            <person name="Zhang P."/>
        </authorList>
    </citation>
    <scope>NUCLEOTIDE SEQUENCE</scope>
    <source>
        <strain evidence="2">ZSDZ42</strain>
    </source>
</reference>